<keyword evidence="7" id="KW-0902">Two-component regulatory system</keyword>
<evidence type="ECO:0000256" key="7">
    <source>
        <dbReference type="ARBA" id="ARBA00023012"/>
    </source>
</evidence>
<reference evidence="10 11" key="1">
    <citation type="journal article" date="2015" name="Genome Announc.">
        <title>Expanding the biotechnology potential of lactobacilli through comparative genomics of 213 strains and associated genera.</title>
        <authorList>
            <person name="Sun Z."/>
            <person name="Harris H.M."/>
            <person name="McCann A."/>
            <person name="Guo C."/>
            <person name="Argimon S."/>
            <person name="Zhang W."/>
            <person name="Yang X."/>
            <person name="Jeffery I.B."/>
            <person name="Cooney J.C."/>
            <person name="Kagawa T.F."/>
            <person name="Liu W."/>
            <person name="Song Y."/>
            <person name="Salvetti E."/>
            <person name="Wrobel A."/>
            <person name="Rasinkangas P."/>
            <person name="Parkhill J."/>
            <person name="Rea M.C."/>
            <person name="O'Sullivan O."/>
            <person name="Ritari J."/>
            <person name="Douillard F.P."/>
            <person name="Paul Ross R."/>
            <person name="Yang R."/>
            <person name="Briner A.E."/>
            <person name="Felis G.E."/>
            <person name="de Vos W.M."/>
            <person name="Barrangou R."/>
            <person name="Klaenhammer T.R."/>
            <person name="Caufield P.W."/>
            <person name="Cui Y."/>
            <person name="Zhang H."/>
            <person name="O'Toole P.W."/>
        </authorList>
    </citation>
    <scope>NUCLEOTIDE SEQUENCE [LARGE SCALE GENOMIC DNA]</scope>
    <source>
        <strain evidence="10 11">DSM 13145</strain>
    </source>
</reference>
<sequence length="415" mass="46710">MISYFRKKFILVSMMALLLVLVTIVGSIGSIAYYRAQGKVNNVLTMLVKNDGQLSVADATRQSQNFLQTPITKESIFQYRYFSAIVKPDGSIDQVDNQHISTVSPQMIVQMANRVTQRRRNQGVIYHSGTAYAYKTKKVADGRLVVFLDETILMSETNEVIRVGILLGLISMVLYTIVLALFSNRAIRPIIQSEKRQREFITNAGHELKTPLAVISANTEMQEMIDGESEWTKSNKQQVARLTRLVGNLISLARMQEQPNIQLEAIPVSKVVTTVTDSFKSIMANSQHQFLLNVQPNLVATANKNYFSELVSILLDNANKYCDDHGEVKVDLHQGRYGRTVILSIGNTFAKGAKVDYNKFFDRFYRGDTAHSNNKKNGFGIGLSMARQIVSDFNGKLSARYEHGVLYFDVQLKRA</sequence>
<dbReference type="PANTHER" id="PTHR45453:SF1">
    <property type="entry name" value="PHOSPHATE REGULON SENSOR PROTEIN PHOR"/>
    <property type="match status" value="1"/>
</dbReference>
<evidence type="ECO:0000256" key="5">
    <source>
        <dbReference type="ARBA" id="ARBA00022679"/>
    </source>
</evidence>
<dbReference type="InterPro" id="IPR036097">
    <property type="entry name" value="HisK_dim/P_sf"/>
</dbReference>
<dbReference type="CDD" id="cd00082">
    <property type="entry name" value="HisKA"/>
    <property type="match status" value="1"/>
</dbReference>
<name>A0A0R1P8B5_9LACO</name>
<comment type="subcellular location">
    <subcellularLocation>
        <location evidence="2">Membrane</location>
    </subcellularLocation>
</comment>
<dbReference type="SMART" id="SM00387">
    <property type="entry name" value="HATPase_c"/>
    <property type="match status" value="1"/>
</dbReference>
<dbReference type="GO" id="GO:0016036">
    <property type="term" value="P:cellular response to phosphate starvation"/>
    <property type="evidence" value="ECO:0007669"/>
    <property type="project" value="TreeGrafter"/>
</dbReference>
<evidence type="ECO:0000256" key="8">
    <source>
        <dbReference type="SAM" id="Phobius"/>
    </source>
</evidence>
<dbReference type="PANTHER" id="PTHR45453">
    <property type="entry name" value="PHOSPHATE REGULON SENSOR PROTEIN PHOR"/>
    <property type="match status" value="1"/>
</dbReference>
<dbReference type="Pfam" id="PF00512">
    <property type="entry name" value="HisKA"/>
    <property type="match status" value="1"/>
</dbReference>
<dbReference type="InterPro" id="IPR003594">
    <property type="entry name" value="HATPase_dom"/>
</dbReference>
<keyword evidence="4" id="KW-0597">Phosphoprotein</keyword>
<organism evidence="10 11">
    <name type="scientific">Limosilactobacillus frumenti DSM 13145</name>
    <dbReference type="NCBI Taxonomy" id="1423746"/>
    <lineage>
        <taxon>Bacteria</taxon>
        <taxon>Bacillati</taxon>
        <taxon>Bacillota</taxon>
        <taxon>Bacilli</taxon>
        <taxon>Lactobacillales</taxon>
        <taxon>Lactobacillaceae</taxon>
        <taxon>Limosilactobacillus</taxon>
    </lineage>
</organism>
<evidence type="ECO:0000313" key="10">
    <source>
        <dbReference type="EMBL" id="KRL28701.1"/>
    </source>
</evidence>
<dbReference type="InterPro" id="IPR003661">
    <property type="entry name" value="HisK_dim/P_dom"/>
</dbReference>
<dbReference type="InterPro" id="IPR050351">
    <property type="entry name" value="BphY/WalK/GraS-like"/>
</dbReference>
<gene>
    <name evidence="10" type="ORF">FD27_GL001481</name>
</gene>
<evidence type="ECO:0000256" key="4">
    <source>
        <dbReference type="ARBA" id="ARBA00022553"/>
    </source>
</evidence>
<accession>A0A0R1P8B5</accession>
<evidence type="ECO:0000313" key="11">
    <source>
        <dbReference type="Proteomes" id="UP000051445"/>
    </source>
</evidence>
<evidence type="ECO:0000256" key="6">
    <source>
        <dbReference type="ARBA" id="ARBA00022777"/>
    </source>
</evidence>
<protein>
    <recommendedName>
        <fullName evidence="3">histidine kinase</fullName>
        <ecNumber evidence="3">2.7.13.3</ecNumber>
    </recommendedName>
</protein>
<dbReference type="STRING" id="1423746.FD27_GL001481"/>
<dbReference type="SUPFAM" id="SSF47384">
    <property type="entry name" value="Homodimeric domain of signal transducing histidine kinase"/>
    <property type="match status" value="1"/>
</dbReference>
<dbReference type="GO" id="GO:0004721">
    <property type="term" value="F:phosphoprotein phosphatase activity"/>
    <property type="evidence" value="ECO:0007669"/>
    <property type="project" value="TreeGrafter"/>
</dbReference>
<feature type="transmembrane region" description="Helical" evidence="8">
    <location>
        <begin position="9"/>
        <end position="34"/>
    </location>
</feature>
<evidence type="ECO:0000259" key="9">
    <source>
        <dbReference type="PROSITE" id="PS50109"/>
    </source>
</evidence>
<comment type="catalytic activity">
    <reaction evidence="1">
        <text>ATP + protein L-histidine = ADP + protein N-phospho-L-histidine.</text>
        <dbReference type="EC" id="2.7.13.3"/>
    </reaction>
</comment>
<dbReference type="PROSITE" id="PS50109">
    <property type="entry name" value="HIS_KIN"/>
    <property type="match status" value="1"/>
</dbReference>
<dbReference type="EMBL" id="AZER01000003">
    <property type="protein sequence ID" value="KRL28701.1"/>
    <property type="molecule type" value="Genomic_DNA"/>
</dbReference>
<evidence type="ECO:0000256" key="2">
    <source>
        <dbReference type="ARBA" id="ARBA00004370"/>
    </source>
</evidence>
<dbReference type="GO" id="GO:0000155">
    <property type="term" value="F:phosphorelay sensor kinase activity"/>
    <property type="evidence" value="ECO:0007669"/>
    <property type="project" value="InterPro"/>
</dbReference>
<evidence type="ECO:0000256" key="1">
    <source>
        <dbReference type="ARBA" id="ARBA00000085"/>
    </source>
</evidence>
<dbReference type="GO" id="GO:0005886">
    <property type="term" value="C:plasma membrane"/>
    <property type="evidence" value="ECO:0007669"/>
    <property type="project" value="TreeGrafter"/>
</dbReference>
<dbReference type="SMART" id="SM00388">
    <property type="entry name" value="HisKA"/>
    <property type="match status" value="1"/>
</dbReference>
<dbReference type="EC" id="2.7.13.3" evidence="3"/>
<comment type="caution">
    <text evidence="10">The sequence shown here is derived from an EMBL/GenBank/DDBJ whole genome shotgun (WGS) entry which is preliminary data.</text>
</comment>
<dbReference type="Proteomes" id="UP000051445">
    <property type="component" value="Unassembled WGS sequence"/>
</dbReference>
<dbReference type="InterPro" id="IPR036890">
    <property type="entry name" value="HATPase_C_sf"/>
</dbReference>
<dbReference type="Gene3D" id="3.30.565.10">
    <property type="entry name" value="Histidine kinase-like ATPase, C-terminal domain"/>
    <property type="match status" value="1"/>
</dbReference>
<proteinExistence type="predicted"/>
<dbReference type="Pfam" id="PF02518">
    <property type="entry name" value="HATPase_c"/>
    <property type="match status" value="1"/>
</dbReference>
<feature type="domain" description="Histidine kinase" evidence="9">
    <location>
        <begin position="203"/>
        <end position="415"/>
    </location>
</feature>
<keyword evidence="5" id="KW-0808">Transferase</keyword>
<dbReference type="Gene3D" id="1.10.287.130">
    <property type="match status" value="1"/>
</dbReference>
<evidence type="ECO:0000256" key="3">
    <source>
        <dbReference type="ARBA" id="ARBA00012438"/>
    </source>
</evidence>
<keyword evidence="8" id="KW-1133">Transmembrane helix</keyword>
<dbReference type="SUPFAM" id="SSF55874">
    <property type="entry name" value="ATPase domain of HSP90 chaperone/DNA topoisomerase II/histidine kinase"/>
    <property type="match status" value="1"/>
</dbReference>
<dbReference type="AlphaFoldDB" id="A0A0R1P8B5"/>
<keyword evidence="8" id="KW-0812">Transmembrane</keyword>
<keyword evidence="6 10" id="KW-0418">Kinase</keyword>
<keyword evidence="11" id="KW-1185">Reference proteome</keyword>
<feature type="transmembrane region" description="Helical" evidence="8">
    <location>
        <begin position="160"/>
        <end position="182"/>
    </location>
</feature>
<dbReference type="InterPro" id="IPR005467">
    <property type="entry name" value="His_kinase_dom"/>
</dbReference>
<dbReference type="PATRIC" id="fig|1423746.3.peg.1511"/>
<dbReference type="RefSeq" id="WP_057747656.1">
    <property type="nucleotide sequence ID" value="NZ_AZER01000003.1"/>
</dbReference>
<keyword evidence="8" id="KW-0472">Membrane</keyword>
<dbReference type="OrthoDB" id="9813151at2"/>